<reference evidence="9" key="1">
    <citation type="submission" date="2021-01" db="EMBL/GenBank/DDBJ databases">
        <title>Whole genome shotgun sequence of Rhizocola hellebori NBRC 109834.</title>
        <authorList>
            <person name="Komaki H."/>
            <person name="Tamura T."/>
        </authorList>
    </citation>
    <scope>NUCLEOTIDE SEQUENCE</scope>
    <source>
        <strain evidence="9">NBRC 109834</strain>
    </source>
</reference>
<keyword evidence="4" id="KW-0547">Nucleotide-binding</keyword>
<gene>
    <name evidence="9" type="ORF">Rhe02_70550</name>
</gene>
<dbReference type="RefSeq" id="WP_373320752.1">
    <property type="nucleotide sequence ID" value="NZ_BONY01000059.1"/>
</dbReference>
<keyword evidence="6" id="KW-0067">ATP-binding</keyword>
<dbReference type="InterPro" id="IPR011009">
    <property type="entry name" value="Kinase-like_dom_sf"/>
</dbReference>
<proteinExistence type="predicted"/>
<sequence>MSPTRSNRPSPVPEIPGLTDLSMLAVGGYATIFRARQESVGREVAVKVENFTLESERDKARFVREARATGRMSSHPHVVDLFDAGVTADNHPYLIMELCAGSYQDLMPLRPPVVRDIGMKIADALADAHERGIVHRDVKPANILVSLFGEPALADFGLAILAEQRDPHITLEVMTPAYAPPEAFRRAEPAPPGDVYALCATLYALLSGSPPRWQQHQPPGILALIELFAEPIPAISGCPEALVAVLRLGMANDPGKRPTARALEELLATCDLDSARPLMRPRSPDHEMVRPQVLNEARPGGRPQRRPTHPHHLPSSALDGPQTVPTRPPSRLARLFMRFRSWWGASRHP</sequence>
<feature type="compositionally biased region" description="Basic residues" evidence="7">
    <location>
        <begin position="303"/>
        <end position="312"/>
    </location>
</feature>
<organism evidence="9 10">
    <name type="scientific">Rhizocola hellebori</name>
    <dbReference type="NCBI Taxonomy" id="1392758"/>
    <lineage>
        <taxon>Bacteria</taxon>
        <taxon>Bacillati</taxon>
        <taxon>Actinomycetota</taxon>
        <taxon>Actinomycetes</taxon>
        <taxon>Micromonosporales</taxon>
        <taxon>Micromonosporaceae</taxon>
        <taxon>Rhizocola</taxon>
    </lineage>
</organism>
<name>A0A8J3QDN7_9ACTN</name>
<dbReference type="Gene3D" id="3.30.200.20">
    <property type="entry name" value="Phosphorylase Kinase, domain 1"/>
    <property type="match status" value="1"/>
</dbReference>
<evidence type="ECO:0000256" key="5">
    <source>
        <dbReference type="ARBA" id="ARBA00022777"/>
    </source>
</evidence>
<dbReference type="Proteomes" id="UP000612899">
    <property type="component" value="Unassembled WGS sequence"/>
</dbReference>
<evidence type="ECO:0000313" key="10">
    <source>
        <dbReference type="Proteomes" id="UP000612899"/>
    </source>
</evidence>
<dbReference type="PROSITE" id="PS00108">
    <property type="entry name" value="PROTEIN_KINASE_ST"/>
    <property type="match status" value="1"/>
</dbReference>
<evidence type="ECO:0000256" key="4">
    <source>
        <dbReference type="ARBA" id="ARBA00022741"/>
    </source>
</evidence>
<evidence type="ECO:0000256" key="3">
    <source>
        <dbReference type="ARBA" id="ARBA00022679"/>
    </source>
</evidence>
<evidence type="ECO:0000259" key="8">
    <source>
        <dbReference type="PROSITE" id="PS50011"/>
    </source>
</evidence>
<keyword evidence="2" id="KW-0723">Serine/threonine-protein kinase</keyword>
<feature type="domain" description="Protein kinase" evidence="8">
    <location>
        <begin position="18"/>
        <end position="279"/>
    </location>
</feature>
<dbReference type="PROSITE" id="PS50011">
    <property type="entry name" value="PROTEIN_KINASE_DOM"/>
    <property type="match status" value="1"/>
</dbReference>
<dbReference type="PANTHER" id="PTHR43289:SF6">
    <property type="entry name" value="SERINE_THREONINE-PROTEIN KINASE NEKL-3"/>
    <property type="match status" value="1"/>
</dbReference>
<dbReference type="Gene3D" id="1.10.510.10">
    <property type="entry name" value="Transferase(Phosphotransferase) domain 1"/>
    <property type="match status" value="1"/>
</dbReference>
<dbReference type="EC" id="2.7.11.1" evidence="1"/>
<keyword evidence="10" id="KW-1185">Reference proteome</keyword>
<dbReference type="InterPro" id="IPR008271">
    <property type="entry name" value="Ser/Thr_kinase_AS"/>
</dbReference>
<comment type="caution">
    <text evidence="9">The sequence shown here is derived from an EMBL/GenBank/DDBJ whole genome shotgun (WGS) entry which is preliminary data.</text>
</comment>
<feature type="region of interest" description="Disordered" evidence="7">
    <location>
        <begin position="296"/>
        <end position="328"/>
    </location>
</feature>
<keyword evidence="3" id="KW-0808">Transferase</keyword>
<dbReference type="SMART" id="SM00220">
    <property type="entry name" value="S_TKc"/>
    <property type="match status" value="1"/>
</dbReference>
<dbReference type="AlphaFoldDB" id="A0A8J3QDN7"/>
<dbReference type="PANTHER" id="PTHR43289">
    <property type="entry name" value="MITOGEN-ACTIVATED PROTEIN KINASE KINASE KINASE 20-RELATED"/>
    <property type="match status" value="1"/>
</dbReference>
<evidence type="ECO:0000256" key="7">
    <source>
        <dbReference type="SAM" id="MobiDB-lite"/>
    </source>
</evidence>
<dbReference type="SUPFAM" id="SSF56112">
    <property type="entry name" value="Protein kinase-like (PK-like)"/>
    <property type="match status" value="1"/>
</dbReference>
<evidence type="ECO:0000256" key="2">
    <source>
        <dbReference type="ARBA" id="ARBA00022527"/>
    </source>
</evidence>
<protein>
    <recommendedName>
        <fullName evidence="1">non-specific serine/threonine protein kinase</fullName>
        <ecNumber evidence="1">2.7.11.1</ecNumber>
    </recommendedName>
</protein>
<dbReference type="InterPro" id="IPR000719">
    <property type="entry name" value="Prot_kinase_dom"/>
</dbReference>
<evidence type="ECO:0000313" key="9">
    <source>
        <dbReference type="EMBL" id="GIH08988.1"/>
    </source>
</evidence>
<dbReference type="GO" id="GO:0005524">
    <property type="term" value="F:ATP binding"/>
    <property type="evidence" value="ECO:0007669"/>
    <property type="project" value="UniProtKB-KW"/>
</dbReference>
<dbReference type="Pfam" id="PF00069">
    <property type="entry name" value="Pkinase"/>
    <property type="match status" value="1"/>
</dbReference>
<dbReference type="GO" id="GO:0004674">
    <property type="term" value="F:protein serine/threonine kinase activity"/>
    <property type="evidence" value="ECO:0007669"/>
    <property type="project" value="UniProtKB-KW"/>
</dbReference>
<evidence type="ECO:0000256" key="6">
    <source>
        <dbReference type="ARBA" id="ARBA00022840"/>
    </source>
</evidence>
<evidence type="ECO:0000256" key="1">
    <source>
        <dbReference type="ARBA" id="ARBA00012513"/>
    </source>
</evidence>
<dbReference type="CDD" id="cd14014">
    <property type="entry name" value="STKc_PknB_like"/>
    <property type="match status" value="1"/>
</dbReference>
<keyword evidence="5" id="KW-0418">Kinase</keyword>
<accession>A0A8J3QDN7</accession>
<dbReference type="EMBL" id="BONY01000059">
    <property type="protein sequence ID" value="GIH08988.1"/>
    <property type="molecule type" value="Genomic_DNA"/>
</dbReference>